<organism evidence="2 3">
    <name type="scientific">Mesoterricola sediminis</name>
    <dbReference type="NCBI Taxonomy" id="2927980"/>
    <lineage>
        <taxon>Bacteria</taxon>
        <taxon>Pseudomonadati</taxon>
        <taxon>Acidobacteriota</taxon>
        <taxon>Holophagae</taxon>
        <taxon>Holophagales</taxon>
        <taxon>Holophagaceae</taxon>
        <taxon>Mesoterricola</taxon>
    </lineage>
</organism>
<name>A0AA48GVP4_9BACT</name>
<accession>A0AA48GVP4</accession>
<sequence length="293" mass="31336">MALRPVSRLTNVLLWALAALVMLSAIVYQRRTGPTHPKRGTFTVGGATLPYRLLRSGDSFQDARIAVPDPGGRTAGTLLYRRFKTADPFTTLPLRAETRDGRRELAAYLPAQPAAGKLEYLIRLEGPTGTLGLPTDGEAVVIRFKDRVPTPLLIAHVALMFVGVLIGVRAGLAALHGCADMAAHAWATLLCLTAGGLVLGPFVQKYAFGAFWTGFPFGGDLTDNKTLLMWGAWVLACAVLRLGRAGLARMAVTLAFLGMLVVYVIPHSARGSELDYAKLDQGVAAAEAIRTGR</sequence>
<keyword evidence="1" id="KW-0812">Transmembrane</keyword>
<reference evidence="2" key="1">
    <citation type="journal article" date="2023" name="Int. J. Syst. Evol. Microbiol.">
        <title>Mesoterricola silvestris gen. nov., sp. nov., Mesoterricola sediminis sp. nov., Geothrix oryzae sp. nov., Geothrix edaphica sp. nov., Geothrix rubra sp. nov., and Geothrix limicola sp. nov., six novel members of Acidobacteriota isolated from soils.</title>
        <authorList>
            <person name="Itoh H."/>
            <person name="Sugisawa Y."/>
            <person name="Mise K."/>
            <person name="Xu Z."/>
            <person name="Kuniyasu M."/>
            <person name="Ushijima N."/>
            <person name="Kawano K."/>
            <person name="Kobayashi E."/>
            <person name="Shiratori Y."/>
            <person name="Masuda Y."/>
            <person name="Senoo K."/>
        </authorList>
    </citation>
    <scope>NUCLEOTIDE SEQUENCE</scope>
    <source>
        <strain evidence="2">W786</strain>
    </source>
</reference>
<dbReference type="EMBL" id="AP027081">
    <property type="protein sequence ID" value="BDU77129.1"/>
    <property type="molecule type" value="Genomic_DNA"/>
</dbReference>
<dbReference type="RefSeq" id="WP_316410113.1">
    <property type="nucleotide sequence ID" value="NZ_AP027081.1"/>
</dbReference>
<keyword evidence="1" id="KW-1133">Transmembrane helix</keyword>
<gene>
    <name evidence="2" type="ORF">METESE_20870</name>
</gene>
<evidence type="ECO:0000313" key="2">
    <source>
        <dbReference type="EMBL" id="BDU77129.1"/>
    </source>
</evidence>
<feature type="transmembrane region" description="Helical" evidence="1">
    <location>
        <begin position="250"/>
        <end position="269"/>
    </location>
</feature>
<feature type="transmembrane region" description="Helical" evidence="1">
    <location>
        <begin position="153"/>
        <end position="175"/>
    </location>
</feature>
<dbReference type="KEGG" id="msea:METESE_20870"/>
<feature type="transmembrane region" description="Helical" evidence="1">
    <location>
        <begin position="227"/>
        <end position="243"/>
    </location>
</feature>
<dbReference type="Proteomes" id="UP001228113">
    <property type="component" value="Chromosome"/>
</dbReference>
<feature type="transmembrane region" description="Helical" evidence="1">
    <location>
        <begin position="187"/>
        <end position="207"/>
    </location>
</feature>
<dbReference type="AlphaFoldDB" id="A0AA48GVP4"/>
<feature type="transmembrane region" description="Helical" evidence="1">
    <location>
        <begin position="12"/>
        <end position="29"/>
    </location>
</feature>
<evidence type="ECO:0000256" key="1">
    <source>
        <dbReference type="SAM" id="Phobius"/>
    </source>
</evidence>
<protein>
    <submittedName>
        <fullName evidence="2">Uncharacterized protein</fullName>
    </submittedName>
</protein>
<proteinExistence type="predicted"/>
<keyword evidence="1" id="KW-0472">Membrane</keyword>
<keyword evidence="3" id="KW-1185">Reference proteome</keyword>
<evidence type="ECO:0000313" key="3">
    <source>
        <dbReference type="Proteomes" id="UP001228113"/>
    </source>
</evidence>